<evidence type="ECO:0000259" key="4">
    <source>
        <dbReference type="Pfam" id="PF00931"/>
    </source>
</evidence>
<accession>A0AAV7F770</accession>
<dbReference type="CDD" id="cd14798">
    <property type="entry name" value="RX-CC_like"/>
    <property type="match status" value="1"/>
</dbReference>
<dbReference type="InterPro" id="IPR042197">
    <property type="entry name" value="Apaf_helical"/>
</dbReference>
<dbReference type="Gene3D" id="1.20.5.4130">
    <property type="match status" value="1"/>
</dbReference>
<organism evidence="8 9">
    <name type="scientific">Aristolochia fimbriata</name>
    <name type="common">White veined hardy Dutchman's pipe vine</name>
    <dbReference type="NCBI Taxonomy" id="158543"/>
    <lineage>
        <taxon>Eukaryota</taxon>
        <taxon>Viridiplantae</taxon>
        <taxon>Streptophyta</taxon>
        <taxon>Embryophyta</taxon>
        <taxon>Tracheophyta</taxon>
        <taxon>Spermatophyta</taxon>
        <taxon>Magnoliopsida</taxon>
        <taxon>Magnoliidae</taxon>
        <taxon>Piperales</taxon>
        <taxon>Aristolochiaceae</taxon>
        <taxon>Aristolochia</taxon>
    </lineage>
</organism>
<feature type="domain" description="Disease resistance protein winged helix" evidence="6">
    <location>
        <begin position="418"/>
        <end position="489"/>
    </location>
</feature>
<dbReference type="AlphaFoldDB" id="A0AAV7F770"/>
<dbReference type="EMBL" id="JAINDJ010000002">
    <property type="protein sequence ID" value="KAG9456591.1"/>
    <property type="molecule type" value="Genomic_DNA"/>
</dbReference>
<dbReference type="Gene3D" id="1.10.8.430">
    <property type="entry name" value="Helical domain of apoptotic protease-activating factors"/>
    <property type="match status" value="1"/>
</dbReference>
<dbReference type="InterPro" id="IPR041118">
    <property type="entry name" value="Rx_N"/>
</dbReference>
<dbReference type="Pfam" id="PF00931">
    <property type="entry name" value="NB-ARC"/>
    <property type="match status" value="1"/>
</dbReference>
<dbReference type="Pfam" id="PF23598">
    <property type="entry name" value="LRR_14"/>
    <property type="match status" value="1"/>
</dbReference>
<feature type="domain" description="Disease resistance N-terminal" evidence="5">
    <location>
        <begin position="5"/>
        <end position="85"/>
    </location>
</feature>
<keyword evidence="9" id="KW-1185">Reference proteome</keyword>
<evidence type="ECO:0000259" key="6">
    <source>
        <dbReference type="Pfam" id="PF23559"/>
    </source>
</evidence>
<dbReference type="FunFam" id="1.10.10.10:FF:000322">
    <property type="entry name" value="Probable disease resistance protein At1g63360"/>
    <property type="match status" value="1"/>
</dbReference>
<dbReference type="PRINTS" id="PR00364">
    <property type="entry name" value="DISEASERSIST"/>
</dbReference>
<dbReference type="PANTHER" id="PTHR23155:SF1172">
    <property type="entry name" value="DISEASE RESISTANCE RPP13-LIKE PROTEIN 4"/>
    <property type="match status" value="1"/>
</dbReference>
<dbReference type="InterPro" id="IPR044974">
    <property type="entry name" value="Disease_R_plants"/>
</dbReference>
<dbReference type="PANTHER" id="PTHR23155">
    <property type="entry name" value="DISEASE RESISTANCE PROTEIN RP"/>
    <property type="match status" value="1"/>
</dbReference>
<dbReference type="InterPro" id="IPR002182">
    <property type="entry name" value="NB-ARC"/>
</dbReference>
<feature type="domain" description="Disease resistance R13L4/SHOC-2-like LRR" evidence="7">
    <location>
        <begin position="543"/>
        <end position="767"/>
    </location>
</feature>
<sequence>MADAVVSVFLERLLHALIENGRKVIEFQEQFERMKRQLQLMQSFLKDADRQKRKNQSLRTIIDSLRELIYDAEDILADCQVRRSKYIGSERNPFFSPSELLFRSQAGQRLREINKKVGEIKEDIRSFLLPPLIRQSGGEHYQTEIERWSSPVFDQSQIVGLEDGTKMLKGWLLRATMGLTLVGIVGMGGLGKSTAAQRVFNDREIEFGFERRIWVSVSQTFNEEEIMRTVLKSLGETSMGDTRGELLTKIHQNLSGRRYLIVMDDVWGIQNGWWARLENGLPKEDGSAVIITTRNEGVARRMGVVEGRVHRPRLLTEEESWSLLCKIAFVVSGGVCRNPELEKIGFEVVEKCGGLPLAIKAIGGALRCRSPSFFEWKRIAENFREELEENGDSVMASLQLSYDELPSHLKLCFLCFSLYPEDCVIPKQQLTHWWIGEGFIPMRNGRVELESAEHCLLGLMNRCLVEAVDKRYNGDVYTCKIHDMVRDLALKMAQEEGFYGPNSATSRRSGLTNKSEGMNFLAANSKLRAMLSTTKTGEVNKVNLNILTKIGRFRYLRVLDLSKSISESNLEDVVSRIGTLQHLAYLSLRNCYPLTSVPSSIKRLSNLMILDLGYCHSLRTLPSEISTMEKLIVLDVSYCGSLEYLPKGLSKLTNLQALLGFKPSCIANGSQISELRSLTQLKTLEMRITRGKELAEGELTSLLHLQQLERLTMNCFGCYGNDLLVKLDQLCPPCHLRQLSLEFFPGEQTPTWLNPTSLPKLQHLAMSHGDFNRFHSSFWGTGASVWKLEGLVLESLADLEEEWSNVQQAMPSLRLLRVSWCPNLGSFPVEEVGFKGGFWMKDE</sequence>
<dbReference type="Gene3D" id="3.80.10.10">
    <property type="entry name" value="Ribonuclease Inhibitor"/>
    <property type="match status" value="2"/>
</dbReference>
<protein>
    <recommendedName>
        <fullName evidence="10">Disease resistance RPP13-like protein 4</fullName>
    </recommendedName>
</protein>
<feature type="domain" description="NB-ARC" evidence="4">
    <location>
        <begin position="166"/>
        <end position="329"/>
    </location>
</feature>
<dbReference type="InterPro" id="IPR027417">
    <property type="entry name" value="P-loop_NTPase"/>
</dbReference>
<dbReference type="SUPFAM" id="SSF52058">
    <property type="entry name" value="L domain-like"/>
    <property type="match status" value="1"/>
</dbReference>
<dbReference type="InterPro" id="IPR038005">
    <property type="entry name" value="RX-like_CC"/>
</dbReference>
<dbReference type="SUPFAM" id="SSF52540">
    <property type="entry name" value="P-loop containing nucleoside triphosphate hydrolases"/>
    <property type="match status" value="1"/>
</dbReference>
<gene>
    <name evidence="8" type="ORF">H6P81_001099</name>
</gene>
<dbReference type="Pfam" id="PF23559">
    <property type="entry name" value="WHD_DRP"/>
    <property type="match status" value="1"/>
</dbReference>
<evidence type="ECO:0000313" key="9">
    <source>
        <dbReference type="Proteomes" id="UP000825729"/>
    </source>
</evidence>
<dbReference type="Proteomes" id="UP000825729">
    <property type="component" value="Unassembled WGS sequence"/>
</dbReference>
<evidence type="ECO:0008006" key="10">
    <source>
        <dbReference type="Google" id="ProtNLM"/>
    </source>
</evidence>
<evidence type="ECO:0000313" key="8">
    <source>
        <dbReference type="EMBL" id="KAG9456591.1"/>
    </source>
</evidence>
<keyword evidence="1" id="KW-0677">Repeat</keyword>
<dbReference type="InterPro" id="IPR036388">
    <property type="entry name" value="WH-like_DNA-bd_sf"/>
</dbReference>
<reference evidence="8 9" key="1">
    <citation type="submission" date="2021-07" db="EMBL/GenBank/DDBJ databases">
        <title>The Aristolochia fimbriata genome: insights into angiosperm evolution, floral development and chemical biosynthesis.</title>
        <authorList>
            <person name="Jiao Y."/>
        </authorList>
    </citation>
    <scope>NUCLEOTIDE SEQUENCE [LARGE SCALE GENOMIC DNA]</scope>
    <source>
        <strain evidence="8">IBCAS-2021</strain>
        <tissue evidence="8">Leaf</tissue>
    </source>
</reference>
<dbReference type="GO" id="GO:0098542">
    <property type="term" value="P:defense response to other organism"/>
    <property type="evidence" value="ECO:0007669"/>
    <property type="project" value="TreeGrafter"/>
</dbReference>
<comment type="caution">
    <text evidence="8">The sequence shown here is derived from an EMBL/GenBank/DDBJ whole genome shotgun (WGS) entry which is preliminary data.</text>
</comment>
<evidence type="ECO:0000259" key="5">
    <source>
        <dbReference type="Pfam" id="PF18052"/>
    </source>
</evidence>
<name>A0AAV7F770_ARIFI</name>
<evidence type="ECO:0000256" key="3">
    <source>
        <dbReference type="ARBA" id="ARBA00022821"/>
    </source>
</evidence>
<dbReference type="Gene3D" id="3.40.50.300">
    <property type="entry name" value="P-loop containing nucleotide triphosphate hydrolases"/>
    <property type="match status" value="1"/>
</dbReference>
<dbReference type="FunFam" id="3.40.50.300:FF:001091">
    <property type="entry name" value="Probable disease resistance protein At1g61300"/>
    <property type="match status" value="1"/>
</dbReference>
<dbReference type="Pfam" id="PF18052">
    <property type="entry name" value="Rx_N"/>
    <property type="match status" value="1"/>
</dbReference>
<dbReference type="InterPro" id="IPR055414">
    <property type="entry name" value="LRR_R13L4/SHOC2-like"/>
</dbReference>
<keyword evidence="3" id="KW-0611">Plant defense</keyword>
<proteinExistence type="predicted"/>
<evidence type="ECO:0000259" key="7">
    <source>
        <dbReference type="Pfam" id="PF23598"/>
    </source>
</evidence>
<dbReference type="InterPro" id="IPR058922">
    <property type="entry name" value="WHD_DRP"/>
</dbReference>
<keyword evidence="2" id="KW-0547">Nucleotide-binding</keyword>
<dbReference type="InterPro" id="IPR032675">
    <property type="entry name" value="LRR_dom_sf"/>
</dbReference>
<dbReference type="Gene3D" id="1.10.10.10">
    <property type="entry name" value="Winged helix-like DNA-binding domain superfamily/Winged helix DNA-binding domain"/>
    <property type="match status" value="1"/>
</dbReference>
<dbReference type="GO" id="GO:0043531">
    <property type="term" value="F:ADP binding"/>
    <property type="evidence" value="ECO:0007669"/>
    <property type="project" value="InterPro"/>
</dbReference>
<evidence type="ECO:0000256" key="2">
    <source>
        <dbReference type="ARBA" id="ARBA00022741"/>
    </source>
</evidence>
<evidence type="ECO:0000256" key="1">
    <source>
        <dbReference type="ARBA" id="ARBA00022737"/>
    </source>
</evidence>